<accession>A0A822Z028</accession>
<evidence type="ECO:0000313" key="2">
    <source>
        <dbReference type="EMBL" id="DAD36835.1"/>
    </source>
</evidence>
<sequence length="166" mass="18060">MLSTERSSITMSNNNHPRRVLTPWVSRKRKEREGFDALKASTTTTTTTSAAPKGEPASANKLLAGYLAQEFLTKGTLLGQKWDPARFEAAPIISTVAIESRKPNHHHRAAATTTAGEAVAEPKPTTATRKAAKHPSYDDVARLLKADGTHIAGIVNPKQLSEWLHM</sequence>
<dbReference type="AlphaFoldDB" id="A0A822Z028"/>
<feature type="compositionally biased region" description="Low complexity" evidence="1">
    <location>
        <begin position="40"/>
        <end position="51"/>
    </location>
</feature>
<name>A0A822Z028_NELNU</name>
<evidence type="ECO:0008006" key="4">
    <source>
        <dbReference type="Google" id="ProtNLM"/>
    </source>
</evidence>
<feature type="compositionally biased region" description="Low complexity" evidence="1">
    <location>
        <begin position="110"/>
        <end position="121"/>
    </location>
</feature>
<evidence type="ECO:0000256" key="1">
    <source>
        <dbReference type="SAM" id="MobiDB-lite"/>
    </source>
</evidence>
<gene>
    <name evidence="2" type="ORF">HUJ06_007476</name>
</gene>
<proteinExistence type="predicted"/>
<feature type="region of interest" description="Disordered" evidence="1">
    <location>
        <begin position="23"/>
        <end position="56"/>
    </location>
</feature>
<feature type="region of interest" description="Disordered" evidence="1">
    <location>
        <begin position="101"/>
        <end position="134"/>
    </location>
</feature>
<organism evidence="2 3">
    <name type="scientific">Nelumbo nucifera</name>
    <name type="common">Sacred lotus</name>
    <dbReference type="NCBI Taxonomy" id="4432"/>
    <lineage>
        <taxon>Eukaryota</taxon>
        <taxon>Viridiplantae</taxon>
        <taxon>Streptophyta</taxon>
        <taxon>Embryophyta</taxon>
        <taxon>Tracheophyta</taxon>
        <taxon>Spermatophyta</taxon>
        <taxon>Magnoliopsida</taxon>
        <taxon>Proteales</taxon>
        <taxon>Nelumbonaceae</taxon>
        <taxon>Nelumbo</taxon>
    </lineage>
</organism>
<dbReference type="PANTHER" id="PTHR34657:SF4">
    <property type="entry name" value="EMBRYO SAC DEVELOPMENT ARREST 6"/>
    <property type="match status" value="1"/>
</dbReference>
<keyword evidence="3" id="KW-1185">Reference proteome</keyword>
<dbReference type="EMBL" id="DUZY01000004">
    <property type="protein sequence ID" value="DAD36835.1"/>
    <property type="molecule type" value="Genomic_DNA"/>
</dbReference>
<dbReference type="Proteomes" id="UP000607653">
    <property type="component" value="Unassembled WGS sequence"/>
</dbReference>
<comment type="caution">
    <text evidence="2">The sequence shown here is derived from an EMBL/GenBank/DDBJ whole genome shotgun (WGS) entry which is preliminary data.</text>
</comment>
<evidence type="ECO:0000313" key="3">
    <source>
        <dbReference type="Proteomes" id="UP000607653"/>
    </source>
</evidence>
<reference evidence="2 3" key="1">
    <citation type="journal article" date="2020" name="Mol. Biol. Evol.">
        <title>Distinct Expression and Methylation Patterns for Genes with Different Fates following a Single Whole-Genome Duplication in Flowering Plants.</title>
        <authorList>
            <person name="Shi T."/>
            <person name="Rahmani R.S."/>
            <person name="Gugger P.F."/>
            <person name="Wang M."/>
            <person name="Li H."/>
            <person name="Zhang Y."/>
            <person name="Li Z."/>
            <person name="Wang Q."/>
            <person name="Van de Peer Y."/>
            <person name="Marchal K."/>
            <person name="Chen J."/>
        </authorList>
    </citation>
    <scope>NUCLEOTIDE SEQUENCE [LARGE SCALE GENOMIC DNA]</scope>
    <source>
        <tissue evidence="2">Leaf</tissue>
    </source>
</reference>
<dbReference type="PANTHER" id="PTHR34657">
    <property type="entry name" value="EMBRYO SAC DEVELOPMENT ARREST 6"/>
    <property type="match status" value="1"/>
</dbReference>
<protein>
    <recommendedName>
        <fullName evidence="4">Embryo sac development arrest 6</fullName>
    </recommendedName>
</protein>